<keyword evidence="3" id="KW-1185">Reference proteome</keyword>
<name>A0ABU6Y589_9FABA</name>
<dbReference type="EMBL" id="JASCZI010241697">
    <property type="protein sequence ID" value="MED6205164.1"/>
    <property type="molecule type" value="Genomic_DNA"/>
</dbReference>
<accession>A0ABU6Y589</accession>
<sequence length="155" mass="17320">MLAELNYGVCTNPYCVGCRGISHDDVEDYLEWEAENLLAGLPKSAGIQISTNVSFSPSIDFKSKHDNALELPWQPIKRKEEGDLSDNAYDVPNTLEQPWQPIKRKREEEPDLLSEWPSLFALSDSEEHPGSPKASSYSPPINISKPPTTGKEHLV</sequence>
<organism evidence="2 3">
    <name type="scientific">Stylosanthes scabra</name>
    <dbReference type="NCBI Taxonomy" id="79078"/>
    <lineage>
        <taxon>Eukaryota</taxon>
        <taxon>Viridiplantae</taxon>
        <taxon>Streptophyta</taxon>
        <taxon>Embryophyta</taxon>
        <taxon>Tracheophyta</taxon>
        <taxon>Spermatophyta</taxon>
        <taxon>Magnoliopsida</taxon>
        <taxon>eudicotyledons</taxon>
        <taxon>Gunneridae</taxon>
        <taxon>Pentapetalae</taxon>
        <taxon>rosids</taxon>
        <taxon>fabids</taxon>
        <taxon>Fabales</taxon>
        <taxon>Fabaceae</taxon>
        <taxon>Papilionoideae</taxon>
        <taxon>50 kb inversion clade</taxon>
        <taxon>dalbergioids sensu lato</taxon>
        <taxon>Dalbergieae</taxon>
        <taxon>Pterocarpus clade</taxon>
        <taxon>Stylosanthes</taxon>
    </lineage>
</organism>
<feature type="compositionally biased region" description="Polar residues" evidence="1">
    <location>
        <begin position="133"/>
        <end position="147"/>
    </location>
</feature>
<evidence type="ECO:0000256" key="1">
    <source>
        <dbReference type="SAM" id="MobiDB-lite"/>
    </source>
</evidence>
<protein>
    <submittedName>
        <fullName evidence="2">Uncharacterized protein</fullName>
    </submittedName>
</protein>
<comment type="caution">
    <text evidence="2">The sequence shown here is derived from an EMBL/GenBank/DDBJ whole genome shotgun (WGS) entry which is preliminary data.</text>
</comment>
<dbReference type="Proteomes" id="UP001341840">
    <property type="component" value="Unassembled WGS sequence"/>
</dbReference>
<gene>
    <name evidence="2" type="ORF">PIB30_015279</name>
</gene>
<evidence type="ECO:0000313" key="2">
    <source>
        <dbReference type="EMBL" id="MED6205164.1"/>
    </source>
</evidence>
<reference evidence="2 3" key="1">
    <citation type="journal article" date="2023" name="Plants (Basel)">
        <title>Bridging the Gap: Combining Genomics and Transcriptomics Approaches to Understand Stylosanthes scabra, an Orphan Legume from the Brazilian Caatinga.</title>
        <authorList>
            <person name="Ferreira-Neto J.R.C."/>
            <person name="da Silva M.D."/>
            <person name="Binneck E."/>
            <person name="de Melo N.F."/>
            <person name="da Silva R.H."/>
            <person name="de Melo A.L.T.M."/>
            <person name="Pandolfi V."/>
            <person name="Bustamante F.O."/>
            <person name="Brasileiro-Vidal A.C."/>
            <person name="Benko-Iseppon A.M."/>
        </authorList>
    </citation>
    <scope>NUCLEOTIDE SEQUENCE [LARGE SCALE GENOMIC DNA]</scope>
    <source>
        <tissue evidence="2">Leaves</tissue>
    </source>
</reference>
<proteinExistence type="predicted"/>
<feature type="region of interest" description="Disordered" evidence="1">
    <location>
        <begin position="80"/>
        <end position="155"/>
    </location>
</feature>
<evidence type="ECO:0000313" key="3">
    <source>
        <dbReference type="Proteomes" id="UP001341840"/>
    </source>
</evidence>